<name>A0A975G4A1_9CAUL</name>
<dbReference type="Proteomes" id="UP000676409">
    <property type="component" value="Chromosome"/>
</dbReference>
<dbReference type="InterPro" id="IPR029058">
    <property type="entry name" value="AB_hydrolase_fold"/>
</dbReference>
<organism evidence="4 5">
    <name type="scientific">Phenylobacterium montanum</name>
    <dbReference type="NCBI Taxonomy" id="2823693"/>
    <lineage>
        <taxon>Bacteria</taxon>
        <taxon>Pseudomonadati</taxon>
        <taxon>Pseudomonadota</taxon>
        <taxon>Alphaproteobacteria</taxon>
        <taxon>Caulobacterales</taxon>
        <taxon>Caulobacteraceae</taxon>
        <taxon>Phenylobacterium</taxon>
    </lineage>
</organism>
<dbReference type="AlphaFoldDB" id="A0A975G4A1"/>
<dbReference type="EMBL" id="CP073078">
    <property type="protein sequence ID" value="QUD90294.1"/>
    <property type="molecule type" value="Genomic_DNA"/>
</dbReference>
<proteinExistence type="inferred from homology"/>
<dbReference type="KEGG" id="caul:KCG34_10720"/>
<evidence type="ECO:0000256" key="1">
    <source>
        <dbReference type="ARBA" id="ARBA00010088"/>
    </source>
</evidence>
<dbReference type="SUPFAM" id="SSF53474">
    <property type="entry name" value="alpha/beta-Hydrolases"/>
    <property type="match status" value="1"/>
</dbReference>
<dbReference type="PRINTS" id="PR00793">
    <property type="entry name" value="PROAMNOPTASE"/>
</dbReference>
<evidence type="ECO:0000313" key="4">
    <source>
        <dbReference type="EMBL" id="QUD90294.1"/>
    </source>
</evidence>
<comment type="similarity">
    <text evidence="1">Belongs to the peptidase S33 family.</text>
</comment>
<dbReference type="RefSeq" id="WP_211940345.1">
    <property type="nucleotide sequence ID" value="NZ_CP073078.1"/>
</dbReference>
<dbReference type="Gene3D" id="3.40.50.1820">
    <property type="entry name" value="alpha/beta hydrolase"/>
    <property type="match status" value="1"/>
</dbReference>
<evidence type="ECO:0000256" key="2">
    <source>
        <dbReference type="ARBA" id="ARBA00022801"/>
    </source>
</evidence>
<dbReference type="Pfam" id="PF00561">
    <property type="entry name" value="Abhydrolase_1"/>
    <property type="match status" value="1"/>
</dbReference>
<dbReference type="GO" id="GO:0006508">
    <property type="term" value="P:proteolysis"/>
    <property type="evidence" value="ECO:0007669"/>
    <property type="project" value="InterPro"/>
</dbReference>
<evidence type="ECO:0000259" key="3">
    <source>
        <dbReference type="Pfam" id="PF00561"/>
    </source>
</evidence>
<dbReference type="PANTHER" id="PTHR43194">
    <property type="entry name" value="HYDROLASE ALPHA/BETA FOLD FAMILY"/>
    <property type="match status" value="1"/>
</dbReference>
<evidence type="ECO:0000313" key="5">
    <source>
        <dbReference type="Proteomes" id="UP000676409"/>
    </source>
</evidence>
<gene>
    <name evidence="4" type="ORF">KCG34_10720</name>
</gene>
<dbReference type="PANTHER" id="PTHR43194:SF2">
    <property type="entry name" value="PEROXISOMAL MEMBRANE PROTEIN LPX1"/>
    <property type="match status" value="1"/>
</dbReference>
<accession>A0A975G4A1</accession>
<keyword evidence="2 4" id="KW-0378">Hydrolase</keyword>
<protein>
    <submittedName>
        <fullName evidence="4">Alpha/beta hydrolase</fullName>
    </submittedName>
</protein>
<dbReference type="GO" id="GO:0008233">
    <property type="term" value="F:peptidase activity"/>
    <property type="evidence" value="ECO:0007669"/>
    <property type="project" value="InterPro"/>
</dbReference>
<feature type="domain" description="AB hydrolase-1" evidence="3">
    <location>
        <begin position="42"/>
        <end position="282"/>
    </location>
</feature>
<keyword evidence="5" id="KW-1185">Reference proteome</keyword>
<dbReference type="InterPro" id="IPR002410">
    <property type="entry name" value="Peptidase_S33"/>
</dbReference>
<sequence>MNQPAADGPPPPAAPLANERTRFVQVNGLQLCIREWGEAGRPAMVLLHGLRGFSATWRTLAQALSPTWRLVAIDQRGRGESDWDPEANYYTDAYLADLEAVVDGLGLERFVLVGHSMGGTTAYVYAARHPSRVAALVIEDIAPGSSAKGAGAERIMREMSSLPASFETWTDARAYWRSARPSLGEEALEQRLAESLREDGSGRITWRYDAAGISRVRLNPDPARTVDLWPVVEALQVPTLILRGGQSDFCPEATVGEMIRRNPQISSVTIPGASHYVHDDAPDPFLQHLRSFLDHLGAQNSSGAVAP</sequence>
<dbReference type="InterPro" id="IPR050228">
    <property type="entry name" value="Carboxylesterase_BioH"/>
</dbReference>
<dbReference type="PRINTS" id="PR00111">
    <property type="entry name" value="ABHYDROLASE"/>
</dbReference>
<reference evidence="4" key="1">
    <citation type="submission" date="2021-04" db="EMBL/GenBank/DDBJ databases">
        <title>The complete genome sequence of Caulobacter sp. S6.</title>
        <authorList>
            <person name="Tang Y."/>
            <person name="Ouyang W."/>
            <person name="Liu Q."/>
            <person name="Huang B."/>
            <person name="Guo Z."/>
            <person name="Lei P."/>
        </authorList>
    </citation>
    <scope>NUCLEOTIDE SEQUENCE</scope>
    <source>
        <strain evidence="4">S6</strain>
    </source>
</reference>
<dbReference type="InterPro" id="IPR000073">
    <property type="entry name" value="AB_hydrolase_1"/>
</dbReference>